<accession>A0A6A6BZS6</accession>
<evidence type="ECO:0000313" key="1">
    <source>
        <dbReference type="EMBL" id="KAF2160215.1"/>
    </source>
</evidence>
<reference evidence="1" key="1">
    <citation type="journal article" date="2020" name="Stud. Mycol.">
        <title>101 Dothideomycetes genomes: a test case for predicting lifestyles and emergence of pathogens.</title>
        <authorList>
            <person name="Haridas S."/>
            <person name="Albert R."/>
            <person name="Binder M."/>
            <person name="Bloem J."/>
            <person name="Labutti K."/>
            <person name="Salamov A."/>
            <person name="Andreopoulos B."/>
            <person name="Baker S."/>
            <person name="Barry K."/>
            <person name="Bills G."/>
            <person name="Bluhm B."/>
            <person name="Cannon C."/>
            <person name="Castanera R."/>
            <person name="Culley D."/>
            <person name="Daum C."/>
            <person name="Ezra D."/>
            <person name="Gonzalez J."/>
            <person name="Henrissat B."/>
            <person name="Kuo A."/>
            <person name="Liang C."/>
            <person name="Lipzen A."/>
            <person name="Lutzoni F."/>
            <person name="Magnuson J."/>
            <person name="Mondo S."/>
            <person name="Nolan M."/>
            <person name="Ohm R."/>
            <person name="Pangilinan J."/>
            <person name="Park H.-J."/>
            <person name="Ramirez L."/>
            <person name="Alfaro M."/>
            <person name="Sun H."/>
            <person name="Tritt A."/>
            <person name="Yoshinaga Y."/>
            <person name="Zwiers L.-H."/>
            <person name="Turgeon B."/>
            <person name="Goodwin S."/>
            <person name="Spatafora J."/>
            <person name="Crous P."/>
            <person name="Grigoriev I."/>
        </authorList>
    </citation>
    <scope>NUCLEOTIDE SEQUENCE</scope>
    <source>
        <strain evidence="1">ATCC 36951</strain>
    </source>
</reference>
<dbReference type="RefSeq" id="XP_033661104.1">
    <property type="nucleotide sequence ID" value="XM_033809404.1"/>
</dbReference>
<dbReference type="GeneID" id="54562676"/>
<gene>
    <name evidence="1" type="ORF">M409DRAFT_29300</name>
</gene>
<proteinExistence type="predicted"/>
<sequence length="203" mass="23504">MAQTRQDVKPFYGPPMTSSIFATKWLAKFRDFLLHRHRNHSYKAHEPRLCVLTSEGFDHVFHFHAQATELRLSQKDFPKEAPLPPWSNLQDNCVLPVEHLGIAVVNPFEASVTMLFMLDRFVEQLEGMKIKGKTMEGMTWRDLPLRWRLRMDDLFEKVDEARETGWWLFPKPDKFAAMIQASMAAKSKKVDIGLDEEEASLGG</sequence>
<dbReference type="AlphaFoldDB" id="A0A6A6BZS6"/>
<keyword evidence="2" id="KW-1185">Reference proteome</keyword>
<organism evidence="1 2">
    <name type="scientific">Zasmidium cellare ATCC 36951</name>
    <dbReference type="NCBI Taxonomy" id="1080233"/>
    <lineage>
        <taxon>Eukaryota</taxon>
        <taxon>Fungi</taxon>
        <taxon>Dikarya</taxon>
        <taxon>Ascomycota</taxon>
        <taxon>Pezizomycotina</taxon>
        <taxon>Dothideomycetes</taxon>
        <taxon>Dothideomycetidae</taxon>
        <taxon>Mycosphaerellales</taxon>
        <taxon>Mycosphaerellaceae</taxon>
        <taxon>Zasmidium</taxon>
    </lineage>
</organism>
<dbReference type="EMBL" id="ML993628">
    <property type="protein sequence ID" value="KAF2160215.1"/>
    <property type="molecule type" value="Genomic_DNA"/>
</dbReference>
<evidence type="ECO:0000313" key="2">
    <source>
        <dbReference type="Proteomes" id="UP000799537"/>
    </source>
</evidence>
<name>A0A6A6BZS6_ZASCE</name>
<protein>
    <submittedName>
        <fullName evidence="1">Uncharacterized protein</fullName>
    </submittedName>
</protein>
<dbReference type="Proteomes" id="UP000799537">
    <property type="component" value="Unassembled WGS sequence"/>
</dbReference>